<feature type="compositionally biased region" description="Acidic residues" evidence="1">
    <location>
        <begin position="171"/>
        <end position="194"/>
    </location>
</feature>
<organism evidence="2 3">
    <name type="scientific">Podospora aff. communis PSN243</name>
    <dbReference type="NCBI Taxonomy" id="3040156"/>
    <lineage>
        <taxon>Eukaryota</taxon>
        <taxon>Fungi</taxon>
        <taxon>Dikarya</taxon>
        <taxon>Ascomycota</taxon>
        <taxon>Pezizomycotina</taxon>
        <taxon>Sordariomycetes</taxon>
        <taxon>Sordariomycetidae</taxon>
        <taxon>Sordariales</taxon>
        <taxon>Podosporaceae</taxon>
        <taxon>Podospora</taxon>
    </lineage>
</organism>
<feature type="region of interest" description="Disordered" evidence="1">
    <location>
        <begin position="165"/>
        <end position="229"/>
    </location>
</feature>
<evidence type="ECO:0000313" key="2">
    <source>
        <dbReference type="EMBL" id="KAK4452658.1"/>
    </source>
</evidence>
<reference evidence="2" key="1">
    <citation type="journal article" date="2023" name="Mol. Phylogenet. Evol.">
        <title>Genome-scale phylogeny and comparative genomics of the fungal order Sordariales.</title>
        <authorList>
            <person name="Hensen N."/>
            <person name="Bonometti L."/>
            <person name="Westerberg I."/>
            <person name="Brannstrom I.O."/>
            <person name="Guillou S."/>
            <person name="Cros-Aarteil S."/>
            <person name="Calhoun S."/>
            <person name="Haridas S."/>
            <person name="Kuo A."/>
            <person name="Mondo S."/>
            <person name="Pangilinan J."/>
            <person name="Riley R."/>
            <person name="LaButti K."/>
            <person name="Andreopoulos B."/>
            <person name="Lipzen A."/>
            <person name="Chen C."/>
            <person name="Yan M."/>
            <person name="Daum C."/>
            <person name="Ng V."/>
            <person name="Clum A."/>
            <person name="Steindorff A."/>
            <person name="Ohm R.A."/>
            <person name="Martin F."/>
            <person name="Silar P."/>
            <person name="Natvig D.O."/>
            <person name="Lalanne C."/>
            <person name="Gautier V."/>
            <person name="Ament-Velasquez S.L."/>
            <person name="Kruys A."/>
            <person name="Hutchinson M.I."/>
            <person name="Powell A.J."/>
            <person name="Barry K."/>
            <person name="Miller A.N."/>
            <person name="Grigoriev I.V."/>
            <person name="Debuchy R."/>
            <person name="Gladieux P."/>
            <person name="Hiltunen Thoren M."/>
            <person name="Johannesson H."/>
        </authorList>
    </citation>
    <scope>NUCLEOTIDE SEQUENCE</scope>
    <source>
        <strain evidence="2">PSN243</strain>
    </source>
</reference>
<dbReference type="EMBL" id="MU865923">
    <property type="protein sequence ID" value="KAK4452658.1"/>
    <property type="molecule type" value="Genomic_DNA"/>
</dbReference>
<accession>A0AAV9GWH7</accession>
<feature type="compositionally biased region" description="Basic and acidic residues" evidence="1">
    <location>
        <begin position="195"/>
        <end position="216"/>
    </location>
</feature>
<dbReference type="Proteomes" id="UP001321760">
    <property type="component" value="Unassembled WGS sequence"/>
</dbReference>
<keyword evidence="3" id="KW-1185">Reference proteome</keyword>
<evidence type="ECO:0008006" key="4">
    <source>
        <dbReference type="Google" id="ProtNLM"/>
    </source>
</evidence>
<dbReference type="AlphaFoldDB" id="A0AAV9GWH7"/>
<evidence type="ECO:0000256" key="1">
    <source>
        <dbReference type="SAM" id="MobiDB-lite"/>
    </source>
</evidence>
<reference evidence="2" key="2">
    <citation type="submission" date="2023-05" db="EMBL/GenBank/DDBJ databases">
        <authorList>
            <consortium name="Lawrence Berkeley National Laboratory"/>
            <person name="Steindorff A."/>
            <person name="Hensen N."/>
            <person name="Bonometti L."/>
            <person name="Westerberg I."/>
            <person name="Brannstrom I.O."/>
            <person name="Guillou S."/>
            <person name="Cros-Aarteil S."/>
            <person name="Calhoun S."/>
            <person name="Haridas S."/>
            <person name="Kuo A."/>
            <person name="Mondo S."/>
            <person name="Pangilinan J."/>
            <person name="Riley R."/>
            <person name="Labutti K."/>
            <person name="Andreopoulos B."/>
            <person name="Lipzen A."/>
            <person name="Chen C."/>
            <person name="Yanf M."/>
            <person name="Daum C."/>
            <person name="Ng V."/>
            <person name="Clum A."/>
            <person name="Ohm R."/>
            <person name="Martin F."/>
            <person name="Silar P."/>
            <person name="Natvig D."/>
            <person name="Lalanne C."/>
            <person name="Gautier V."/>
            <person name="Ament-Velasquez S.L."/>
            <person name="Kruys A."/>
            <person name="Hutchinson M.I."/>
            <person name="Powell A.J."/>
            <person name="Barry K."/>
            <person name="Miller A.N."/>
            <person name="Grigoriev I.V."/>
            <person name="Debuchy R."/>
            <person name="Gladieux P."/>
            <person name="Thoren M.H."/>
            <person name="Johannesson H."/>
        </authorList>
    </citation>
    <scope>NUCLEOTIDE SEQUENCE</scope>
    <source>
        <strain evidence="2">PSN243</strain>
    </source>
</reference>
<comment type="caution">
    <text evidence="2">The sequence shown here is derived from an EMBL/GenBank/DDBJ whole genome shotgun (WGS) entry which is preliminary data.</text>
</comment>
<name>A0AAV9GWH7_9PEZI</name>
<evidence type="ECO:0000313" key="3">
    <source>
        <dbReference type="Proteomes" id="UP001321760"/>
    </source>
</evidence>
<protein>
    <recommendedName>
        <fullName evidence="4">MAGE domain-containing protein</fullName>
    </recommendedName>
</protein>
<proteinExistence type="predicted"/>
<gene>
    <name evidence="2" type="ORF">QBC34DRAFT_398014</name>
</gene>
<sequence length="229" mass="26444">MAATLTEEQFYRTYKDTMVAFLELSQSYSGPGFTRERALQEITSQTLSIISLIFTPDRKPHCVSREMIQLLVLKKIFDMVGRASSPSNQPEHMLTARERLPVWSLDHMQQKRLEQLMERCMNQEPVPKGRKLSAEYAAYYWGRTVECGVKAEEKMKEFLTEKGWLDLPSSDGEEESVEEDIVEDESVEDENVEEESVRGENAKEESAEEDNVKEQCAEEVDAWKQTTQE</sequence>